<keyword evidence="3" id="KW-1185">Reference proteome</keyword>
<dbReference type="OrthoDB" id="3473305at2759"/>
<evidence type="ECO:0000259" key="1">
    <source>
        <dbReference type="Pfam" id="PF20150"/>
    </source>
</evidence>
<dbReference type="Pfam" id="PF20150">
    <property type="entry name" value="2EXR"/>
    <property type="match status" value="1"/>
</dbReference>
<sequence length="337" mass="38630">MSGVPEGFPRFTYLPAEVRLLIWKCSLPDRDVKIGRITLCPATMSAATHNRQDCEFDEQPHLRPSRILSQVCRESREFAWAASGVFYDTGGEHAMWIDNDARTVYTSTEAVEDSPPPPFPKSFHALACLWPTVEDLKVFHDFLLKRSENVVYPTTEIMYACISPIIYDDTLNDASLDSIYNESDVSVFELDDPRLPAFLQSAFEAAKGRREPGLYHRSPSCYLRNLKRYWEAASAAQGLQTYWHTEAWEDVESDAVSASVSQKQHQRQHFPKLKPAVIFGKTGKDLFFQMSVDTRVHERGCDLLFTKDDCHPIRNREGNAQWLARIDTMFKCENMCR</sequence>
<organism evidence="2 3">
    <name type="scientific">Neonectria ditissima</name>
    <dbReference type="NCBI Taxonomy" id="78410"/>
    <lineage>
        <taxon>Eukaryota</taxon>
        <taxon>Fungi</taxon>
        <taxon>Dikarya</taxon>
        <taxon>Ascomycota</taxon>
        <taxon>Pezizomycotina</taxon>
        <taxon>Sordariomycetes</taxon>
        <taxon>Hypocreomycetidae</taxon>
        <taxon>Hypocreales</taxon>
        <taxon>Nectriaceae</taxon>
        <taxon>Neonectria</taxon>
    </lineage>
</organism>
<evidence type="ECO:0000313" key="3">
    <source>
        <dbReference type="Proteomes" id="UP000050424"/>
    </source>
</evidence>
<accession>A0A0P7B7A4</accession>
<reference evidence="2 3" key="1">
    <citation type="submission" date="2015-09" db="EMBL/GenBank/DDBJ databases">
        <title>Draft genome of a European isolate of the apple canker pathogen Neonectria ditissima.</title>
        <authorList>
            <person name="Gomez-Cortecero A."/>
            <person name="Harrison R.J."/>
            <person name="Armitage A.D."/>
        </authorList>
    </citation>
    <scope>NUCLEOTIDE SEQUENCE [LARGE SCALE GENOMIC DNA]</scope>
    <source>
        <strain evidence="2 3">R09/05</strain>
    </source>
</reference>
<feature type="domain" description="2EXR" evidence="1">
    <location>
        <begin position="8"/>
        <end position="100"/>
    </location>
</feature>
<evidence type="ECO:0000313" key="2">
    <source>
        <dbReference type="EMBL" id="KPM42437.1"/>
    </source>
</evidence>
<dbReference type="AlphaFoldDB" id="A0A0P7B7A4"/>
<gene>
    <name evidence="2" type="ORF">AK830_g4091</name>
</gene>
<proteinExistence type="predicted"/>
<comment type="caution">
    <text evidence="2">The sequence shown here is derived from an EMBL/GenBank/DDBJ whole genome shotgun (WGS) entry which is preliminary data.</text>
</comment>
<name>A0A0P7B7A4_9HYPO</name>
<dbReference type="EMBL" id="LKCW01000048">
    <property type="protein sequence ID" value="KPM42437.1"/>
    <property type="molecule type" value="Genomic_DNA"/>
</dbReference>
<dbReference type="InterPro" id="IPR045518">
    <property type="entry name" value="2EXR"/>
</dbReference>
<protein>
    <recommendedName>
        <fullName evidence="1">2EXR domain-containing protein</fullName>
    </recommendedName>
</protein>
<dbReference type="Proteomes" id="UP000050424">
    <property type="component" value="Unassembled WGS sequence"/>
</dbReference>